<dbReference type="EMBL" id="LAZR01008249">
    <property type="protein sequence ID" value="KKM80007.1"/>
    <property type="molecule type" value="Genomic_DNA"/>
</dbReference>
<dbReference type="Gene3D" id="3.40.50.1460">
    <property type="match status" value="1"/>
</dbReference>
<dbReference type="Pfam" id="PF01364">
    <property type="entry name" value="Peptidase_C25"/>
    <property type="match status" value="1"/>
</dbReference>
<gene>
    <name evidence="2" type="ORF">LCGC14_1344230</name>
</gene>
<organism evidence="2">
    <name type="scientific">marine sediment metagenome</name>
    <dbReference type="NCBI Taxonomy" id="412755"/>
    <lineage>
        <taxon>unclassified sequences</taxon>
        <taxon>metagenomes</taxon>
        <taxon>ecological metagenomes</taxon>
    </lineage>
</organism>
<dbReference type="AlphaFoldDB" id="A0A0F9NF69"/>
<feature type="domain" description="Gingipain" evidence="1">
    <location>
        <begin position="1"/>
        <end position="62"/>
    </location>
</feature>
<sequence length="63" mass="7027">VWTSSGLTLPGEQTVMNLELIRLLFNGEGLTIGEAVMRAKQAVTNGDIRRTWILFGDPTLRLR</sequence>
<accession>A0A0F9NF69</accession>
<evidence type="ECO:0000259" key="1">
    <source>
        <dbReference type="Pfam" id="PF01364"/>
    </source>
</evidence>
<name>A0A0F9NF69_9ZZZZ</name>
<reference evidence="2" key="1">
    <citation type="journal article" date="2015" name="Nature">
        <title>Complex archaea that bridge the gap between prokaryotes and eukaryotes.</title>
        <authorList>
            <person name="Spang A."/>
            <person name="Saw J.H."/>
            <person name="Jorgensen S.L."/>
            <person name="Zaremba-Niedzwiedzka K."/>
            <person name="Martijn J."/>
            <person name="Lind A.E."/>
            <person name="van Eijk R."/>
            <person name="Schleper C."/>
            <person name="Guy L."/>
            <person name="Ettema T.J."/>
        </authorList>
    </citation>
    <scope>NUCLEOTIDE SEQUENCE</scope>
</reference>
<evidence type="ECO:0000313" key="2">
    <source>
        <dbReference type="EMBL" id="KKM80007.1"/>
    </source>
</evidence>
<protein>
    <recommendedName>
        <fullName evidence="1">Gingipain domain-containing protein</fullName>
    </recommendedName>
</protein>
<dbReference type="GO" id="GO:0006508">
    <property type="term" value="P:proteolysis"/>
    <property type="evidence" value="ECO:0007669"/>
    <property type="project" value="InterPro"/>
</dbReference>
<proteinExistence type="predicted"/>
<dbReference type="GO" id="GO:0008234">
    <property type="term" value="F:cysteine-type peptidase activity"/>
    <property type="evidence" value="ECO:0007669"/>
    <property type="project" value="InterPro"/>
</dbReference>
<comment type="caution">
    <text evidence="2">The sequence shown here is derived from an EMBL/GenBank/DDBJ whole genome shotgun (WGS) entry which is preliminary data.</text>
</comment>
<dbReference type="InterPro" id="IPR001769">
    <property type="entry name" value="Gingipain"/>
</dbReference>
<feature type="non-terminal residue" evidence="2">
    <location>
        <position position="1"/>
    </location>
</feature>